<organism evidence="1 2">
    <name type="scientific">Linum tenue</name>
    <dbReference type="NCBI Taxonomy" id="586396"/>
    <lineage>
        <taxon>Eukaryota</taxon>
        <taxon>Viridiplantae</taxon>
        <taxon>Streptophyta</taxon>
        <taxon>Embryophyta</taxon>
        <taxon>Tracheophyta</taxon>
        <taxon>Spermatophyta</taxon>
        <taxon>Magnoliopsida</taxon>
        <taxon>eudicotyledons</taxon>
        <taxon>Gunneridae</taxon>
        <taxon>Pentapetalae</taxon>
        <taxon>rosids</taxon>
        <taxon>fabids</taxon>
        <taxon>Malpighiales</taxon>
        <taxon>Linaceae</taxon>
        <taxon>Linum</taxon>
    </lineage>
</organism>
<gene>
    <name evidence="1" type="ORF">LITE_LOCUS11675</name>
</gene>
<protein>
    <submittedName>
        <fullName evidence="1">Uncharacterized protein</fullName>
    </submittedName>
</protein>
<accession>A0AAV0IZZ2</accession>
<dbReference type="EMBL" id="CAMGYJ010000004">
    <property type="protein sequence ID" value="CAI0402589.1"/>
    <property type="molecule type" value="Genomic_DNA"/>
</dbReference>
<sequence>MEIALVCGLSNYLFPFTEFCFKVITWSGLHDIEICCCLPSRAATTGYATVGDAATANQPFMEFSQMNRLQLVKLCSQKLFKLFSYSTISCGRIV</sequence>
<evidence type="ECO:0000313" key="2">
    <source>
        <dbReference type="Proteomes" id="UP001154282"/>
    </source>
</evidence>
<keyword evidence="2" id="KW-1185">Reference proteome</keyword>
<dbReference type="Proteomes" id="UP001154282">
    <property type="component" value="Unassembled WGS sequence"/>
</dbReference>
<name>A0AAV0IZZ2_9ROSI</name>
<dbReference type="AlphaFoldDB" id="A0AAV0IZZ2"/>
<comment type="caution">
    <text evidence="1">The sequence shown here is derived from an EMBL/GenBank/DDBJ whole genome shotgun (WGS) entry which is preliminary data.</text>
</comment>
<proteinExistence type="predicted"/>
<evidence type="ECO:0000313" key="1">
    <source>
        <dbReference type="EMBL" id="CAI0402589.1"/>
    </source>
</evidence>
<reference evidence="1" key="1">
    <citation type="submission" date="2022-08" db="EMBL/GenBank/DDBJ databases">
        <authorList>
            <person name="Gutierrez-Valencia J."/>
        </authorList>
    </citation>
    <scope>NUCLEOTIDE SEQUENCE</scope>
</reference>